<evidence type="ECO:0000256" key="3">
    <source>
        <dbReference type="ARBA" id="ARBA00022801"/>
    </source>
</evidence>
<comment type="catalytic activity">
    <reaction evidence="6 8 9">
        <text>an N-acyl-L-alpha-aminoacyl-tRNA + H2O = an N-acyl-L-amino acid + a tRNA + H(+)</text>
        <dbReference type="Rhea" id="RHEA:54448"/>
        <dbReference type="Rhea" id="RHEA-COMP:10123"/>
        <dbReference type="Rhea" id="RHEA-COMP:13883"/>
        <dbReference type="ChEBI" id="CHEBI:15377"/>
        <dbReference type="ChEBI" id="CHEBI:15378"/>
        <dbReference type="ChEBI" id="CHEBI:59874"/>
        <dbReference type="ChEBI" id="CHEBI:78442"/>
        <dbReference type="ChEBI" id="CHEBI:138191"/>
        <dbReference type="EC" id="3.1.1.29"/>
    </reaction>
</comment>
<feature type="site" description="Discriminates between blocked and unblocked aminoacyl-tRNA" evidence="8">
    <location>
        <position position="9"/>
    </location>
</feature>
<dbReference type="NCBIfam" id="TIGR00447">
    <property type="entry name" value="pth"/>
    <property type="match status" value="1"/>
</dbReference>
<gene>
    <name evidence="8 11" type="primary">pth</name>
    <name evidence="11" type="ORF">MCAPa_2270</name>
</gene>
<evidence type="ECO:0000313" key="11">
    <source>
        <dbReference type="EMBL" id="KEZ20647.1"/>
    </source>
</evidence>
<feature type="site" description="Stabilizes the basic form of H active site to accept a proton" evidence="8">
    <location>
        <position position="91"/>
    </location>
</feature>
<accession>A0A084ERQ5</accession>
<dbReference type="GO" id="GO:0000049">
    <property type="term" value="F:tRNA binding"/>
    <property type="evidence" value="ECO:0007669"/>
    <property type="project" value="UniProtKB-UniRule"/>
</dbReference>
<comment type="subunit">
    <text evidence="8">Monomer.</text>
</comment>
<keyword evidence="2 8" id="KW-0820">tRNA-binding</keyword>
<evidence type="ECO:0000256" key="9">
    <source>
        <dbReference type="RuleBase" id="RU000673"/>
    </source>
</evidence>
<comment type="caution">
    <text evidence="11">The sequence shown here is derived from an EMBL/GenBank/DDBJ whole genome shotgun (WGS) entry which is preliminary data.</text>
</comment>
<dbReference type="InterPro" id="IPR001328">
    <property type="entry name" value="Pept_tRNA_hydro"/>
</dbReference>
<feature type="binding site" evidence="8">
    <location>
        <position position="14"/>
    </location>
    <ligand>
        <name>tRNA</name>
        <dbReference type="ChEBI" id="CHEBI:17843"/>
    </ligand>
</feature>
<evidence type="ECO:0000256" key="2">
    <source>
        <dbReference type="ARBA" id="ARBA00022555"/>
    </source>
</evidence>
<evidence type="ECO:0000256" key="5">
    <source>
        <dbReference type="ARBA" id="ARBA00038063"/>
    </source>
</evidence>
<keyword evidence="4 8" id="KW-0694">RNA-binding</keyword>
<dbReference type="GO" id="GO:0072344">
    <property type="term" value="P:rescue of stalled ribosome"/>
    <property type="evidence" value="ECO:0007669"/>
    <property type="project" value="UniProtKB-UniRule"/>
</dbReference>
<comment type="subcellular location">
    <subcellularLocation>
        <location evidence="8">Cytoplasm</location>
    </subcellularLocation>
</comment>
<evidence type="ECO:0000256" key="4">
    <source>
        <dbReference type="ARBA" id="ARBA00022884"/>
    </source>
</evidence>
<dbReference type="CDD" id="cd00462">
    <property type="entry name" value="PTH"/>
    <property type="match status" value="1"/>
</dbReference>
<dbReference type="GO" id="GO:0006515">
    <property type="term" value="P:protein quality control for misfolded or incompletely synthesized proteins"/>
    <property type="evidence" value="ECO:0007669"/>
    <property type="project" value="UniProtKB-UniRule"/>
</dbReference>
<feature type="binding site" evidence="8">
    <location>
        <position position="64"/>
    </location>
    <ligand>
        <name>tRNA</name>
        <dbReference type="ChEBI" id="CHEBI:17843"/>
    </ligand>
</feature>
<dbReference type="RefSeq" id="WP_036431355.1">
    <property type="nucleotide sequence ID" value="NZ_JFDO01000004.1"/>
</dbReference>
<dbReference type="AlphaFoldDB" id="A0A084ERQ5"/>
<sequence>MKVVIGLGNIGKEYEKTRHNAGFIAIDLLLEKYKYNSIKEEFNSLVYTSIINNEKVLFVKPLTFMNNSGLAVRQIINFYKIDLNDLIVIHDDKDLNISRIQFKKDGSSAGHNGIKSIINNLNTQDFYRLRIGINKPANQWKIVDWVLSKFSDDELNLLKESFNNKSEFINDFTNNKTFTYLMNKYN</sequence>
<dbReference type="HAMAP" id="MF_00083">
    <property type="entry name" value="Pept_tRNA_hydro_bact"/>
    <property type="match status" value="1"/>
</dbReference>
<name>A0A084ERQ5_MYCCA</name>
<comment type="function">
    <text evidence="8">Catalyzes the release of premature peptidyl moieties from peptidyl-tRNA molecules trapped in stalled 50S ribosomal subunits, and thus maintains levels of free tRNAs and 50S ribosomes.</text>
</comment>
<feature type="active site" description="Proton acceptor" evidence="8">
    <location>
        <position position="19"/>
    </location>
</feature>
<comment type="function">
    <text evidence="8">Hydrolyzes ribosome-free peptidyl-tRNAs (with 1 or more amino acids incorporated), which drop off the ribosome during protein synthesis, or as a result of ribosome stalling.</text>
</comment>
<evidence type="ECO:0000256" key="8">
    <source>
        <dbReference type="HAMAP-Rule" id="MF_00083"/>
    </source>
</evidence>
<evidence type="ECO:0000256" key="7">
    <source>
        <dbReference type="ARBA" id="ARBA00050038"/>
    </source>
</evidence>
<feature type="binding site" evidence="8">
    <location>
        <position position="112"/>
    </location>
    <ligand>
        <name>tRNA</name>
        <dbReference type="ChEBI" id="CHEBI:17843"/>
    </ligand>
</feature>
<evidence type="ECO:0000256" key="10">
    <source>
        <dbReference type="RuleBase" id="RU004320"/>
    </source>
</evidence>
<dbReference type="InterPro" id="IPR018171">
    <property type="entry name" value="Pept_tRNA_hydro_CS"/>
</dbReference>
<evidence type="ECO:0000313" key="12">
    <source>
        <dbReference type="Proteomes" id="UP000028533"/>
    </source>
</evidence>
<evidence type="ECO:0000256" key="6">
    <source>
        <dbReference type="ARBA" id="ARBA00048707"/>
    </source>
</evidence>
<evidence type="ECO:0000256" key="1">
    <source>
        <dbReference type="ARBA" id="ARBA00013260"/>
    </source>
</evidence>
<dbReference type="Pfam" id="PF01195">
    <property type="entry name" value="Pept_tRNA_hydro"/>
    <property type="match status" value="1"/>
</dbReference>
<dbReference type="InterPro" id="IPR036416">
    <property type="entry name" value="Pept_tRNA_hydro_sf"/>
</dbReference>
<dbReference type="EMBL" id="JFDO01000004">
    <property type="protein sequence ID" value="KEZ20647.1"/>
    <property type="molecule type" value="Genomic_DNA"/>
</dbReference>
<dbReference type="PANTHER" id="PTHR17224">
    <property type="entry name" value="PEPTIDYL-TRNA HYDROLASE"/>
    <property type="match status" value="1"/>
</dbReference>
<dbReference type="SUPFAM" id="SSF53178">
    <property type="entry name" value="Peptidyl-tRNA hydrolase-like"/>
    <property type="match status" value="1"/>
</dbReference>
<dbReference type="PROSITE" id="PS01195">
    <property type="entry name" value="PEPT_TRNA_HYDROL_1"/>
    <property type="match status" value="1"/>
</dbReference>
<feature type="binding site" evidence="8">
    <location>
        <position position="66"/>
    </location>
    <ligand>
        <name>tRNA</name>
        <dbReference type="ChEBI" id="CHEBI:17843"/>
    </ligand>
</feature>
<dbReference type="Proteomes" id="UP000028533">
    <property type="component" value="Unassembled WGS sequence"/>
</dbReference>
<keyword evidence="8" id="KW-0963">Cytoplasm</keyword>
<dbReference type="Gene3D" id="3.40.50.1470">
    <property type="entry name" value="Peptidyl-tRNA hydrolase"/>
    <property type="match status" value="1"/>
</dbReference>
<protein>
    <recommendedName>
        <fullName evidence="7 8">Peptidyl-tRNA hydrolase</fullName>
        <shortName evidence="8">Pth</shortName>
        <ecNumber evidence="1 8">3.1.1.29</ecNumber>
    </recommendedName>
</protein>
<dbReference type="GO" id="GO:0005737">
    <property type="term" value="C:cytoplasm"/>
    <property type="evidence" value="ECO:0007669"/>
    <property type="project" value="UniProtKB-SubCell"/>
</dbReference>
<dbReference type="PROSITE" id="PS01196">
    <property type="entry name" value="PEPT_TRNA_HYDROL_2"/>
    <property type="match status" value="1"/>
</dbReference>
<dbReference type="EC" id="3.1.1.29" evidence="1 8"/>
<organism evidence="11 12">
    <name type="scientific">Mycoplasma capricolum subsp. capricolum 14232</name>
    <dbReference type="NCBI Taxonomy" id="1188238"/>
    <lineage>
        <taxon>Bacteria</taxon>
        <taxon>Bacillati</taxon>
        <taxon>Mycoplasmatota</taxon>
        <taxon>Mollicutes</taxon>
        <taxon>Mycoplasmataceae</taxon>
        <taxon>Mycoplasma</taxon>
    </lineage>
</organism>
<dbReference type="PANTHER" id="PTHR17224:SF1">
    <property type="entry name" value="PEPTIDYL-TRNA HYDROLASE"/>
    <property type="match status" value="1"/>
</dbReference>
<proteinExistence type="inferred from homology"/>
<keyword evidence="3 8" id="KW-0378">Hydrolase</keyword>
<comment type="similarity">
    <text evidence="5 8 10">Belongs to the PTH family.</text>
</comment>
<dbReference type="GO" id="GO:0004045">
    <property type="term" value="F:peptidyl-tRNA hydrolase activity"/>
    <property type="evidence" value="ECO:0007669"/>
    <property type="project" value="UniProtKB-UniRule"/>
</dbReference>
<reference evidence="11 12" key="1">
    <citation type="submission" date="2014-02" db="EMBL/GenBank/DDBJ databases">
        <title>Genome sequence of Mycoplasma capricolum subsp. capricolum strain 14232.</title>
        <authorList>
            <person name="Sirand-Pugnet P."/>
            <person name="Breton M."/>
            <person name="Dordet-Frisoni E."/>
            <person name="Baranowski E."/>
            <person name="Barre A."/>
            <person name="Couture C."/>
            <person name="Dupuy V."/>
            <person name="Gaurivaud P."/>
            <person name="Jacob D."/>
            <person name="Lemaitre C."/>
            <person name="Manso-Silvan L."/>
            <person name="Nikolski M."/>
            <person name="Nouvel L.-X."/>
            <person name="Poumarat F."/>
            <person name="Tardy F."/>
            <person name="Thebault P."/>
            <person name="Theil S."/>
            <person name="Citti C."/>
            <person name="Thiaucourt F."/>
            <person name="Blanchard A."/>
        </authorList>
    </citation>
    <scope>NUCLEOTIDE SEQUENCE [LARGE SCALE GENOMIC DNA]</scope>
    <source>
        <strain evidence="11 12">14232</strain>
    </source>
</reference>
<dbReference type="FunFam" id="3.40.50.1470:FF:000001">
    <property type="entry name" value="Peptidyl-tRNA hydrolase"/>
    <property type="match status" value="1"/>
</dbReference>